<evidence type="ECO:0000256" key="1">
    <source>
        <dbReference type="ARBA" id="ARBA00005234"/>
    </source>
</evidence>
<dbReference type="Pfam" id="PF02902">
    <property type="entry name" value="Peptidase_C48"/>
    <property type="match status" value="1"/>
</dbReference>
<dbReference type="Pfam" id="PF25424">
    <property type="entry name" value="PH_35"/>
    <property type="match status" value="1"/>
</dbReference>
<comment type="caution">
    <text evidence="8">The sequence shown here is derived from an EMBL/GenBank/DDBJ whole genome shotgun (WGS) entry which is preliminary data.</text>
</comment>
<feature type="compositionally biased region" description="Basic residues" evidence="6">
    <location>
        <begin position="695"/>
        <end position="704"/>
    </location>
</feature>
<dbReference type="SUPFAM" id="SSF54001">
    <property type="entry name" value="Cysteine proteinases"/>
    <property type="match status" value="1"/>
</dbReference>
<dbReference type="PANTHER" id="PTHR46896:SF3">
    <property type="entry name" value="FI06413P-RELATED"/>
    <property type="match status" value="1"/>
</dbReference>
<feature type="compositionally biased region" description="Polar residues" evidence="6">
    <location>
        <begin position="452"/>
        <end position="461"/>
    </location>
</feature>
<accession>A0ABR4DA48</accession>
<feature type="compositionally biased region" description="Pro residues" evidence="6">
    <location>
        <begin position="36"/>
        <end position="49"/>
    </location>
</feature>
<feature type="compositionally biased region" description="Low complexity" evidence="6">
    <location>
        <begin position="888"/>
        <end position="909"/>
    </location>
</feature>
<keyword evidence="5" id="KW-0378">Hydrolase</keyword>
<dbReference type="GeneID" id="98127100"/>
<evidence type="ECO:0000313" key="9">
    <source>
        <dbReference type="Proteomes" id="UP001600064"/>
    </source>
</evidence>
<dbReference type="RefSeq" id="XP_070865189.1">
    <property type="nucleotide sequence ID" value="XM_071012456.1"/>
</dbReference>
<keyword evidence="3" id="KW-0645">Protease</keyword>
<name>A0ABR4DA48_9PEZI</name>
<keyword evidence="9" id="KW-1185">Reference proteome</keyword>
<evidence type="ECO:0000256" key="2">
    <source>
        <dbReference type="ARBA" id="ARBA00022553"/>
    </source>
</evidence>
<feature type="region of interest" description="Disordered" evidence="6">
    <location>
        <begin position="625"/>
        <end position="665"/>
    </location>
</feature>
<feature type="compositionally biased region" description="Low complexity" evidence="6">
    <location>
        <begin position="235"/>
        <end position="249"/>
    </location>
</feature>
<evidence type="ECO:0000259" key="7">
    <source>
        <dbReference type="PROSITE" id="PS50600"/>
    </source>
</evidence>
<evidence type="ECO:0000313" key="8">
    <source>
        <dbReference type="EMBL" id="KAL2266462.1"/>
    </source>
</evidence>
<proteinExistence type="inferred from homology"/>
<dbReference type="Proteomes" id="UP001600064">
    <property type="component" value="Unassembled WGS sequence"/>
</dbReference>
<feature type="compositionally biased region" description="Acidic residues" evidence="6">
    <location>
        <begin position="213"/>
        <end position="223"/>
    </location>
</feature>
<feature type="compositionally biased region" description="Polar residues" evidence="6">
    <location>
        <begin position="872"/>
        <end position="884"/>
    </location>
</feature>
<feature type="compositionally biased region" description="Polar residues" evidence="6">
    <location>
        <begin position="470"/>
        <end position="487"/>
    </location>
</feature>
<feature type="domain" description="Ubiquitin-like protease family profile" evidence="7">
    <location>
        <begin position="519"/>
        <end position="783"/>
    </location>
</feature>
<feature type="region of interest" description="Disordered" evidence="6">
    <location>
        <begin position="683"/>
        <end position="715"/>
    </location>
</feature>
<dbReference type="PANTHER" id="PTHR46896">
    <property type="entry name" value="SENTRIN-SPECIFIC PROTEASE"/>
    <property type="match status" value="1"/>
</dbReference>
<dbReference type="InterPro" id="IPR003653">
    <property type="entry name" value="Peptidase_C48_C"/>
</dbReference>
<keyword evidence="2" id="KW-0597">Phosphoprotein</keyword>
<evidence type="ECO:0000256" key="6">
    <source>
        <dbReference type="SAM" id="MobiDB-lite"/>
    </source>
</evidence>
<dbReference type="PROSITE" id="PS50600">
    <property type="entry name" value="ULP_PROTEASE"/>
    <property type="match status" value="1"/>
</dbReference>
<feature type="compositionally biased region" description="Polar residues" evidence="6">
    <location>
        <begin position="85"/>
        <end position="97"/>
    </location>
</feature>
<dbReference type="EMBL" id="JAZGUE010000005">
    <property type="protein sequence ID" value="KAL2266462.1"/>
    <property type="molecule type" value="Genomic_DNA"/>
</dbReference>
<dbReference type="InterPro" id="IPR057501">
    <property type="entry name" value="DeUb_enz_PH"/>
</dbReference>
<feature type="compositionally biased region" description="Low complexity" evidence="6">
    <location>
        <begin position="1015"/>
        <end position="1042"/>
    </location>
</feature>
<dbReference type="Gene3D" id="3.40.395.10">
    <property type="entry name" value="Adenoviral Proteinase, Chain A"/>
    <property type="match status" value="1"/>
</dbReference>
<keyword evidence="4" id="KW-0833">Ubl conjugation pathway</keyword>
<organism evidence="8 9">
    <name type="scientific">Remersonia thermophila</name>
    <dbReference type="NCBI Taxonomy" id="72144"/>
    <lineage>
        <taxon>Eukaryota</taxon>
        <taxon>Fungi</taxon>
        <taxon>Dikarya</taxon>
        <taxon>Ascomycota</taxon>
        <taxon>Pezizomycotina</taxon>
        <taxon>Sordariomycetes</taxon>
        <taxon>Sordariomycetidae</taxon>
        <taxon>Sordariales</taxon>
        <taxon>Sordariales incertae sedis</taxon>
        <taxon>Remersonia</taxon>
    </lineage>
</organism>
<sequence length="1098" mass="119129">MSLKGAVRMNHLRKFTGFLSNPARHLDTLNSNPGCTAPPPSTAPAPRTPSSPKRQKLTHPSPRPRDPEDDDVDVDQVPVARTERQGSQSSFAQSTSPGVAEFQSVEAATRRDGRSNRRSRRQPATASWGDGESGAQRGMPQRSESIDDDFDSLGPPRASTGEVRTVRLAATLGQKPGPAAVHDAADRQILQGMLNRTSQPARGKKRSSREVVDGIEDTSESSEEPPQGTQPKPGAATAAEASTEPASASISRRGDLTRTRFQSKPAVDGAFVVTAAVCNPDLCYGLNADEDPCFLKPTPDSELRPYTKDGGKAAPYEWLKVSPKTMRSLSHHPSSRFVRMFRSTEQSPSMKIGAKMMIEFSDMAHAAGFVQWIRENIPGIAVTEMQDGSKLDQTWKIMQGEIHKAQEKGATRPSSADTPPTASPWSTGPPPPTATAPPNASQAVRSPPRAQMRQSLQQRTPSLLEEGRSSVFSRPSTRLSRARQMSLSLSPPPAAIRRWSEENPNWARDWKMPLIFARTTVNKEDIPRLDEGQCLNDNLIGYGLRYLFDKLDSRHPDLHKRVYLHNSFFYEKLKASRGAINYDGVKNWTAKVDLLSYDYIVVPVNEHYHWWVAIICNPGRLDPDARKDLDKPETPGPKADGVPADVEMTGLPPNEPGSPRASPAAVAEVEMVKSDIVDLVSGEKDGSAELSSSPKARRAKKPKAGARPSNPKDPRIITLDSLGSTHPQAISHLKKYLLAEFKHKRNKEIAETPQQLGMKAVNIPEQNNLCDCGVYLLGYVQEFVKNPDQFIETLLQKERPDWNFDPSKLRELWRDTILSEQKRYQLEEIRKKREAALAARSASKSNAPSPHQPSRDASELRNGAGEKGGLSGTESSRQPSSTTPGCVPPSGARLGGSSAPGSSPAHPLANQGKEAPSSPSTRGGASLKPLVPQPLAAQPAAASDEELTILPPKPHQDGEDIVMTSIETADAEPARRQTASSKPPNDGGDDKDEVQLIETIPDSDDDVKEVDIPPAAAFSTSSTSARASRSRSALTPTSARTTVSSPIFPGASRPRKTVGGARPKQYTSGRLRPAGSPELEPAVVAAEVVRDQDPIDLT</sequence>
<feature type="region of interest" description="Disordered" evidence="6">
    <location>
        <begin position="835"/>
        <end position="1079"/>
    </location>
</feature>
<feature type="compositionally biased region" description="Low complexity" evidence="6">
    <location>
        <begin position="411"/>
        <end position="426"/>
    </location>
</feature>
<dbReference type="InterPro" id="IPR038765">
    <property type="entry name" value="Papain-like_cys_pep_sf"/>
</dbReference>
<protein>
    <recommendedName>
        <fullName evidence="7">Ubiquitin-like protease family profile domain-containing protein</fullName>
    </recommendedName>
</protein>
<feature type="compositionally biased region" description="Low complexity" evidence="6">
    <location>
        <begin position="929"/>
        <end position="942"/>
    </location>
</feature>
<feature type="region of interest" description="Disordered" evidence="6">
    <location>
        <begin position="22"/>
        <end position="258"/>
    </location>
</feature>
<dbReference type="InterPro" id="IPR051947">
    <property type="entry name" value="Sentrin-specific_protease"/>
</dbReference>
<gene>
    <name evidence="8" type="ORF">VTJ83DRAFT_5814</name>
</gene>
<evidence type="ECO:0000256" key="5">
    <source>
        <dbReference type="ARBA" id="ARBA00022801"/>
    </source>
</evidence>
<evidence type="ECO:0000256" key="4">
    <source>
        <dbReference type="ARBA" id="ARBA00022786"/>
    </source>
</evidence>
<evidence type="ECO:0000256" key="3">
    <source>
        <dbReference type="ARBA" id="ARBA00022670"/>
    </source>
</evidence>
<reference evidence="8 9" key="1">
    <citation type="journal article" date="2024" name="Commun. Biol.">
        <title>Comparative genomic analysis of thermophilic fungi reveals convergent evolutionary adaptations and gene losses.</title>
        <authorList>
            <person name="Steindorff A.S."/>
            <person name="Aguilar-Pontes M.V."/>
            <person name="Robinson A.J."/>
            <person name="Andreopoulos B."/>
            <person name="LaButti K."/>
            <person name="Kuo A."/>
            <person name="Mondo S."/>
            <person name="Riley R."/>
            <person name="Otillar R."/>
            <person name="Haridas S."/>
            <person name="Lipzen A."/>
            <person name="Grimwood J."/>
            <person name="Schmutz J."/>
            <person name="Clum A."/>
            <person name="Reid I.D."/>
            <person name="Moisan M.C."/>
            <person name="Butler G."/>
            <person name="Nguyen T.T.M."/>
            <person name="Dewar K."/>
            <person name="Conant G."/>
            <person name="Drula E."/>
            <person name="Henrissat B."/>
            <person name="Hansel C."/>
            <person name="Singer S."/>
            <person name="Hutchinson M.I."/>
            <person name="de Vries R.P."/>
            <person name="Natvig D.O."/>
            <person name="Powell A.J."/>
            <person name="Tsang A."/>
            <person name="Grigoriev I.V."/>
        </authorList>
    </citation>
    <scope>NUCLEOTIDE SEQUENCE [LARGE SCALE GENOMIC DNA]</scope>
    <source>
        <strain evidence="8 9">ATCC 22073</strain>
    </source>
</reference>
<feature type="region of interest" description="Disordered" evidence="6">
    <location>
        <begin position="403"/>
        <end position="487"/>
    </location>
</feature>
<comment type="similarity">
    <text evidence="1">Belongs to the peptidase C48 family.</text>
</comment>